<accession>A0AAE0V551</accession>
<name>A0AAE0V551_9TELE</name>
<comment type="caution">
    <text evidence="1">The sequence shown here is derived from an EMBL/GenBank/DDBJ whole genome shotgun (WGS) entry which is preliminary data.</text>
</comment>
<keyword evidence="2" id="KW-1185">Reference proteome</keyword>
<protein>
    <submittedName>
        <fullName evidence="1">Uncharacterized protein</fullName>
    </submittedName>
</protein>
<gene>
    <name evidence="1" type="ORF">QTP70_007934</name>
</gene>
<dbReference type="EMBL" id="JAUCMX010000009">
    <property type="protein sequence ID" value="KAK3535321.1"/>
    <property type="molecule type" value="Genomic_DNA"/>
</dbReference>
<sequence>MDGRTQGFPAQNIMSDQCILYAQLLLSTRFIEFDHSCRSFICPEGGRVIVIIIIIIIFRLSGARSRGQQSKQGCPDFPLHRYFLQLFWRDPEVFPGQPRDIVSPACPGSFPGSLPSVACLEHLPRETSRRHPKQMPERPQLAPLDVEEQQLYSELLPGDRTPYAISKGAPRHPTEETHLYPGSCPFGHDPELMTIGVATANHLSPPIPIFCILNPCTH</sequence>
<reference evidence="1" key="1">
    <citation type="submission" date="2023-06" db="EMBL/GenBank/DDBJ databases">
        <title>Male Hemibagrus guttatus genome.</title>
        <authorList>
            <person name="Bian C."/>
        </authorList>
    </citation>
    <scope>NUCLEOTIDE SEQUENCE</scope>
    <source>
        <strain evidence="1">Male_cb2023</strain>
        <tissue evidence="1">Muscle</tissue>
    </source>
</reference>
<dbReference type="Proteomes" id="UP001274896">
    <property type="component" value="Unassembled WGS sequence"/>
</dbReference>
<proteinExistence type="predicted"/>
<evidence type="ECO:0000313" key="1">
    <source>
        <dbReference type="EMBL" id="KAK3535321.1"/>
    </source>
</evidence>
<evidence type="ECO:0000313" key="2">
    <source>
        <dbReference type="Proteomes" id="UP001274896"/>
    </source>
</evidence>
<dbReference type="AlphaFoldDB" id="A0AAE0V551"/>
<organism evidence="1 2">
    <name type="scientific">Hemibagrus guttatus</name>
    <dbReference type="NCBI Taxonomy" id="175788"/>
    <lineage>
        <taxon>Eukaryota</taxon>
        <taxon>Metazoa</taxon>
        <taxon>Chordata</taxon>
        <taxon>Craniata</taxon>
        <taxon>Vertebrata</taxon>
        <taxon>Euteleostomi</taxon>
        <taxon>Actinopterygii</taxon>
        <taxon>Neopterygii</taxon>
        <taxon>Teleostei</taxon>
        <taxon>Ostariophysi</taxon>
        <taxon>Siluriformes</taxon>
        <taxon>Bagridae</taxon>
        <taxon>Hemibagrus</taxon>
    </lineage>
</organism>